<comment type="caution">
    <text evidence="2">The sequence shown here is derived from an EMBL/GenBank/DDBJ whole genome shotgun (WGS) entry which is preliminary data.</text>
</comment>
<evidence type="ECO:0000313" key="3">
    <source>
        <dbReference type="Proteomes" id="UP000652761"/>
    </source>
</evidence>
<dbReference type="GO" id="GO:0051604">
    <property type="term" value="P:protein maturation"/>
    <property type="evidence" value="ECO:0007669"/>
    <property type="project" value="UniProtKB-UniRule"/>
</dbReference>
<dbReference type="Proteomes" id="UP000652761">
    <property type="component" value="Unassembled WGS sequence"/>
</dbReference>
<dbReference type="InterPro" id="IPR039920">
    <property type="entry name" value="MMS19"/>
</dbReference>
<dbReference type="EMBL" id="NMUH01000266">
    <property type="protein sequence ID" value="MQL75802.1"/>
    <property type="molecule type" value="Genomic_DNA"/>
</dbReference>
<keyword evidence="1" id="KW-0234">DNA repair</keyword>
<evidence type="ECO:0000313" key="2">
    <source>
        <dbReference type="EMBL" id="MQL75802.1"/>
    </source>
</evidence>
<comment type="similarity">
    <text evidence="1">Belongs to the MET18/MMS19 family.</text>
</comment>
<dbReference type="AlphaFoldDB" id="A0A843TT34"/>
<dbReference type="GO" id="GO:0006281">
    <property type="term" value="P:DNA repair"/>
    <property type="evidence" value="ECO:0007669"/>
    <property type="project" value="UniProtKB-UniRule"/>
</dbReference>
<sequence length="87" mass="9624">MAKASSWIHHVEAFVDSSRLSEQQSSGLNAIAELVKSDRLAIEGLVRELELYLTTTDNIVRARDWQALRGALVGCLALLRRKSEAGM</sequence>
<dbReference type="GO" id="GO:0005634">
    <property type="term" value="C:nucleus"/>
    <property type="evidence" value="ECO:0007669"/>
    <property type="project" value="UniProtKB-SubCell"/>
</dbReference>
<feature type="non-terminal residue" evidence="2">
    <location>
        <position position="1"/>
    </location>
</feature>
<keyword evidence="1" id="KW-0227">DNA damage</keyword>
<reference evidence="2" key="1">
    <citation type="submission" date="2017-07" db="EMBL/GenBank/DDBJ databases">
        <title>Taro Niue Genome Assembly and Annotation.</title>
        <authorList>
            <person name="Atibalentja N."/>
            <person name="Keating K."/>
            <person name="Fields C.J."/>
        </authorList>
    </citation>
    <scope>NUCLEOTIDE SEQUENCE</scope>
    <source>
        <strain evidence="2">Niue_2</strain>
        <tissue evidence="2">Leaf</tissue>
    </source>
</reference>
<dbReference type="GO" id="GO:0016226">
    <property type="term" value="P:iron-sulfur cluster assembly"/>
    <property type="evidence" value="ECO:0007669"/>
    <property type="project" value="UniProtKB-UniRule"/>
</dbReference>
<gene>
    <name evidence="2" type="ORF">Taro_008187</name>
</gene>
<keyword evidence="1" id="KW-0539">Nucleus</keyword>
<accession>A0A843TT34</accession>
<protein>
    <recommendedName>
        <fullName evidence="1">MMS19 nucleotide excision repair protein</fullName>
    </recommendedName>
</protein>
<dbReference type="GO" id="GO:0097361">
    <property type="term" value="C:cytosolic [4Fe-4S] assembly targeting complex"/>
    <property type="evidence" value="ECO:0007669"/>
    <property type="project" value="UniProtKB-UniRule"/>
</dbReference>
<name>A0A843TT34_COLES</name>
<keyword evidence="3" id="KW-1185">Reference proteome</keyword>
<organism evidence="2 3">
    <name type="scientific">Colocasia esculenta</name>
    <name type="common">Wild taro</name>
    <name type="synonym">Arum esculentum</name>
    <dbReference type="NCBI Taxonomy" id="4460"/>
    <lineage>
        <taxon>Eukaryota</taxon>
        <taxon>Viridiplantae</taxon>
        <taxon>Streptophyta</taxon>
        <taxon>Embryophyta</taxon>
        <taxon>Tracheophyta</taxon>
        <taxon>Spermatophyta</taxon>
        <taxon>Magnoliopsida</taxon>
        <taxon>Liliopsida</taxon>
        <taxon>Araceae</taxon>
        <taxon>Aroideae</taxon>
        <taxon>Colocasieae</taxon>
        <taxon>Colocasia</taxon>
    </lineage>
</organism>
<evidence type="ECO:0000256" key="1">
    <source>
        <dbReference type="RuleBase" id="RU367072"/>
    </source>
</evidence>
<proteinExistence type="inferred from homology"/>
<dbReference type="PANTHER" id="PTHR12891:SF0">
    <property type="entry name" value="MMS19 NUCLEOTIDE EXCISION REPAIR PROTEIN HOMOLOG"/>
    <property type="match status" value="1"/>
</dbReference>
<dbReference type="OrthoDB" id="342900at2759"/>
<comment type="function">
    <text evidence="1">Key component of the cytosolic iron-sulfur protein assembly (CIA) complex, a multiprotein complex that mediates the incorporation of iron-sulfur cluster into apoproteins specifically involved in DNA metabolism and genomic integrity. In the CIA complex, MMS19 acts as an adapter between early-acting CIA components and a subset of cellular target iron-sulfur proteins.</text>
</comment>
<comment type="subcellular location">
    <subcellularLocation>
        <location evidence="1">Nucleus</location>
    </subcellularLocation>
</comment>
<dbReference type="PANTHER" id="PTHR12891">
    <property type="entry name" value="DNA REPAIR/TRANSCRIPTION PROTEIN MET18/MMS19"/>
    <property type="match status" value="1"/>
</dbReference>